<reference evidence="10" key="1">
    <citation type="submission" date="2022-01" db="EMBL/GenBank/DDBJ databases">
        <authorList>
            <person name="King R."/>
        </authorList>
    </citation>
    <scope>NUCLEOTIDE SEQUENCE</scope>
</reference>
<dbReference type="OrthoDB" id="498204at2759"/>
<evidence type="ECO:0000256" key="2">
    <source>
        <dbReference type="ARBA" id="ARBA00022630"/>
    </source>
</evidence>
<dbReference type="PANTHER" id="PTHR43104">
    <property type="entry name" value="L-2-HYDROXYGLUTARATE DEHYDROGENASE, MITOCHONDRIAL"/>
    <property type="match status" value="1"/>
</dbReference>
<evidence type="ECO:0000256" key="1">
    <source>
        <dbReference type="ARBA" id="ARBA00001974"/>
    </source>
</evidence>
<name>A0A9N9TZY3_PHYSR</name>
<evidence type="ECO:0000313" key="11">
    <source>
        <dbReference type="Proteomes" id="UP001153712"/>
    </source>
</evidence>
<feature type="domain" description="FAD dependent oxidoreductase" evidence="9">
    <location>
        <begin position="31"/>
        <end position="439"/>
    </location>
</feature>
<dbReference type="AlphaFoldDB" id="A0A9N9TZY3"/>
<evidence type="ECO:0000259" key="9">
    <source>
        <dbReference type="Pfam" id="PF01266"/>
    </source>
</evidence>
<accession>A0A9N9TZY3</accession>
<dbReference type="Pfam" id="PF01266">
    <property type="entry name" value="DAO"/>
    <property type="match status" value="1"/>
</dbReference>
<evidence type="ECO:0000256" key="8">
    <source>
        <dbReference type="ARBA" id="ARBA00041137"/>
    </source>
</evidence>
<gene>
    <name evidence="10" type="ORF">PHYEVI_LOCUS10865</name>
</gene>
<dbReference type="EC" id="1.1.99.2" evidence="7"/>
<keyword evidence="3" id="KW-0274">FAD</keyword>
<keyword evidence="11" id="KW-1185">Reference proteome</keyword>
<dbReference type="EMBL" id="OU900101">
    <property type="protein sequence ID" value="CAG9864613.1"/>
    <property type="molecule type" value="Genomic_DNA"/>
</dbReference>
<comment type="cofactor">
    <cofactor evidence="1">
        <name>FAD</name>
        <dbReference type="ChEBI" id="CHEBI:57692"/>
    </cofactor>
</comment>
<dbReference type="SUPFAM" id="SSF51905">
    <property type="entry name" value="FAD/NAD(P)-binding domain"/>
    <property type="match status" value="1"/>
</dbReference>
<dbReference type="Gene3D" id="3.30.9.10">
    <property type="entry name" value="D-Amino Acid Oxidase, subunit A, domain 2"/>
    <property type="match status" value="1"/>
</dbReference>
<evidence type="ECO:0000256" key="4">
    <source>
        <dbReference type="ARBA" id="ARBA00023002"/>
    </source>
</evidence>
<evidence type="ECO:0000256" key="6">
    <source>
        <dbReference type="ARBA" id="ARBA00037941"/>
    </source>
</evidence>
<proteinExistence type="inferred from homology"/>
<comment type="catalytic activity">
    <reaction evidence="5">
        <text>(S)-2-hydroxyglutarate + A = 2-oxoglutarate + AH2</text>
        <dbReference type="Rhea" id="RHEA:21252"/>
        <dbReference type="ChEBI" id="CHEBI:13193"/>
        <dbReference type="ChEBI" id="CHEBI:16782"/>
        <dbReference type="ChEBI" id="CHEBI:16810"/>
        <dbReference type="ChEBI" id="CHEBI:17499"/>
        <dbReference type="EC" id="1.1.99.2"/>
    </reaction>
</comment>
<dbReference type="Proteomes" id="UP001153712">
    <property type="component" value="Chromosome 8"/>
</dbReference>
<keyword evidence="2" id="KW-0285">Flavoprotein</keyword>
<dbReference type="PANTHER" id="PTHR43104:SF2">
    <property type="entry name" value="L-2-HYDROXYGLUTARATE DEHYDROGENASE, MITOCHONDRIAL"/>
    <property type="match status" value="1"/>
</dbReference>
<dbReference type="InterPro" id="IPR036188">
    <property type="entry name" value="FAD/NAD-bd_sf"/>
</dbReference>
<evidence type="ECO:0000256" key="5">
    <source>
        <dbReference type="ARBA" id="ARBA00036066"/>
    </source>
</evidence>
<dbReference type="GO" id="GO:0047545">
    <property type="term" value="F:(S)-2-hydroxyglutarate dehydrogenase activity"/>
    <property type="evidence" value="ECO:0007669"/>
    <property type="project" value="UniProtKB-EC"/>
</dbReference>
<dbReference type="NCBIfam" id="NF008726">
    <property type="entry name" value="PRK11728.1"/>
    <property type="match status" value="1"/>
</dbReference>
<dbReference type="InterPro" id="IPR006076">
    <property type="entry name" value="FAD-dep_OxRdtase"/>
</dbReference>
<organism evidence="10 11">
    <name type="scientific">Phyllotreta striolata</name>
    <name type="common">Striped flea beetle</name>
    <name type="synonym">Crioceris striolata</name>
    <dbReference type="NCBI Taxonomy" id="444603"/>
    <lineage>
        <taxon>Eukaryota</taxon>
        <taxon>Metazoa</taxon>
        <taxon>Ecdysozoa</taxon>
        <taxon>Arthropoda</taxon>
        <taxon>Hexapoda</taxon>
        <taxon>Insecta</taxon>
        <taxon>Pterygota</taxon>
        <taxon>Neoptera</taxon>
        <taxon>Endopterygota</taxon>
        <taxon>Coleoptera</taxon>
        <taxon>Polyphaga</taxon>
        <taxon>Cucujiformia</taxon>
        <taxon>Chrysomeloidea</taxon>
        <taxon>Chrysomelidae</taxon>
        <taxon>Galerucinae</taxon>
        <taxon>Alticini</taxon>
        <taxon>Phyllotreta</taxon>
    </lineage>
</organism>
<keyword evidence="4" id="KW-0560">Oxidoreductase</keyword>
<comment type="similarity">
    <text evidence="6">Belongs to the L2HGDH family.</text>
</comment>
<evidence type="ECO:0000256" key="3">
    <source>
        <dbReference type="ARBA" id="ARBA00022827"/>
    </source>
</evidence>
<protein>
    <recommendedName>
        <fullName evidence="8">L-2-hydroxyglutarate dehydrogenase, mitochondrial</fullName>
        <ecNumber evidence="7">1.1.99.2</ecNumber>
    </recommendedName>
</protein>
<dbReference type="Gene3D" id="3.50.50.60">
    <property type="entry name" value="FAD/NAD(P)-binding domain"/>
    <property type="match status" value="1"/>
</dbReference>
<sequence length="450" mass="50561">MIKLHKLAINPWKNVVYPMRTFSSLDSKKYDIIVVGGGIVGCATARELKKRQRHLKIALVEKEKELAFHQSGHNSGVIHAGIYYTPGSLKAKLCVEGLRLAYRYCDEKGIPYKKVGKLIVATDPEEVQRLHVLHDRGIKNDVPELTKLTGPEEIRKIEPLCTGLEALWSPHTGIVDWKLVTNHYAEDFKQDGGEIYLNFEVNDFRVEEESPDNVDYPIEVRSAGGVAFRSKFVLTCGGLHSDRLAELSGCSKSPKIVPFRGEYLVLAPEKARQIKANIYPVPDPRFPFLGVHFTPRMDGSVWIGPNAVFAFKKEGYKWSDFNLREFAENVTYPGFLKLAVKYMRKGGEEMVKSFALNLMLNDLRKFVPSLRREDILPGQKAAGVRAQALDIDGNLVDDFYFDTKSYETGGVVKNRVLHCRNAPSPGATSSLAIAKMIADKCENEFQIRNG</sequence>
<evidence type="ECO:0000313" key="10">
    <source>
        <dbReference type="EMBL" id="CAG9864613.1"/>
    </source>
</evidence>
<evidence type="ECO:0000256" key="7">
    <source>
        <dbReference type="ARBA" id="ARBA00038878"/>
    </source>
</evidence>